<sequence>MFVISRYTTFLISCRVGVSPRVCLVISRVGLRPPYIIIDMTL</sequence>
<protein>
    <submittedName>
        <fullName evidence="1">Uncharacterized protein</fullName>
    </submittedName>
</protein>
<accession>A0A158SXY0</accession>
<proteinExistence type="predicted"/>
<comment type="caution">
    <text evidence="1">The sequence shown here is derived from an EMBL/GenBank/DDBJ whole genome shotgun (WGS) entry which is preliminary data.</text>
</comment>
<dbReference type="EMBL" id="JMQP01000002">
    <property type="protein sequence ID" value="KIS35724.1"/>
    <property type="molecule type" value="Genomic_DNA"/>
</dbReference>
<evidence type="ECO:0000313" key="2">
    <source>
        <dbReference type="Proteomes" id="UP000050700"/>
    </source>
</evidence>
<gene>
    <name evidence="1" type="ORF">NTHI1209_01332</name>
</gene>
<dbReference type="Proteomes" id="UP000050700">
    <property type="component" value="Unassembled WGS sequence"/>
</dbReference>
<organism evidence="1 2">
    <name type="scientific">Haemophilus influenzae</name>
    <dbReference type="NCBI Taxonomy" id="727"/>
    <lineage>
        <taxon>Bacteria</taxon>
        <taxon>Pseudomonadati</taxon>
        <taxon>Pseudomonadota</taxon>
        <taxon>Gammaproteobacteria</taxon>
        <taxon>Pasteurellales</taxon>
        <taxon>Pasteurellaceae</taxon>
        <taxon>Haemophilus</taxon>
    </lineage>
</organism>
<name>A0A158SXY0_HAEIF</name>
<dbReference type="AlphaFoldDB" id="A0A158SXY0"/>
<reference evidence="1 2" key="1">
    <citation type="submission" date="2014-05" db="EMBL/GenBank/DDBJ databases">
        <title>Methylome analysis of the phasevarions of Haemophilus influenzae.</title>
        <authorList>
            <person name="Atack J.M."/>
            <person name="Fox K.L."/>
            <person name="Power P.M."/>
            <person name="Clark T."/>
            <person name="Jurcisek J."/>
            <person name="Korlach J."/>
            <person name="Bakaletz L.O."/>
            <person name="Jennings M.P."/>
        </authorList>
    </citation>
    <scope>NUCLEOTIDE SEQUENCE [LARGE SCALE GENOMIC DNA]</scope>
    <source>
        <strain evidence="1 2">1209</strain>
    </source>
</reference>
<evidence type="ECO:0000313" key="1">
    <source>
        <dbReference type="EMBL" id="KIS35724.1"/>
    </source>
</evidence>